<protein>
    <submittedName>
        <fullName evidence="3">Sugar-specific transcriptional regulator TrmB</fullName>
    </submittedName>
</protein>
<dbReference type="KEGG" id="nou:Natoc_4368"/>
<organism evidence="3 4">
    <name type="scientific">Natronococcus occultus SP4</name>
    <dbReference type="NCBI Taxonomy" id="694430"/>
    <lineage>
        <taxon>Archaea</taxon>
        <taxon>Methanobacteriati</taxon>
        <taxon>Methanobacteriota</taxon>
        <taxon>Stenosarchaea group</taxon>
        <taxon>Halobacteria</taxon>
        <taxon>Halobacteriales</taxon>
        <taxon>Natrialbaceae</taxon>
        <taxon>Natronococcus</taxon>
    </lineage>
</organism>
<dbReference type="AlphaFoldDB" id="L0K6Q4"/>
<dbReference type="InterPro" id="IPR011991">
    <property type="entry name" value="ArsR-like_HTH"/>
</dbReference>
<feature type="region of interest" description="Disordered" evidence="1">
    <location>
        <begin position="1"/>
        <end position="30"/>
    </location>
</feature>
<dbReference type="GO" id="GO:0006355">
    <property type="term" value="P:regulation of DNA-templated transcription"/>
    <property type="evidence" value="ECO:0007669"/>
    <property type="project" value="InterPro"/>
</dbReference>
<evidence type="ECO:0000256" key="1">
    <source>
        <dbReference type="SAM" id="MobiDB-lite"/>
    </source>
</evidence>
<feature type="domain" description="HTH iclR-type" evidence="2">
    <location>
        <begin position="43"/>
        <end position="76"/>
    </location>
</feature>
<evidence type="ECO:0000313" key="4">
    <source>
        <dbReference type="Proteomes" id="UP000010878"/>
    </source>
</evidence>
<dbReference type="Proteomes" id="UP000010878">
    <property type="component" value="Plasmid 1"/>
</dbReference>
<feature type="compositionally biased region" description="Basic and acidic residues" evidence="1">
    <location>
        <begin position="1"/>
        <end position="23"/>
    </location>
</feature>
<reference evidence="3 4" key="1">
    <citation type="submission" date="2012-11" db="EMBL/GenBank/DDBJ databases">
        <title>FINISHED of Natronococcus occultus SP4, DSM 3396.</title>
        <authorList>
            <consortium name="DOE Joint Genome Institute"/>
            <person name="Eisen J."/>
            <person name="Huntemann M."/>
            <person name="Wei C.-L."/>
            <person name="Han J."/>
            <person name="Detter J.C."/>
            <person name="Han C."/>
            <person name="Tapia R."/>
            <person name="Chen A."/>
            <person name="Kyrpides N."/>
            <person name="Mavromatis K."/>
            <person name="Markowitz V."/>
            <person name="Szeto E."/>
            <person name="Ivanova N."/>
            <person name="Mikhailova N."/>
            <person name="Ovchinnikova G."/>
            <person name="Pagani I."/>
            <person name="Pati A."/>
            <person name="Goodwin L."/>
            <person name="Nordberg H.P."/>
            <person name="Cantor M.N."/>
            <person name="Hua S.X."/>
            <person name="Woyke T."/>
            <person name="Eisen J."/>
            <person name="Klenk H.-P."/>
            <person name="Klenk H.-P."/>
        </authorList>
    </citation>
    <scope>NUCLEOTIDE SEQUENCE [LARGE SCALE GENOMIC DNA]</scope>
    <source>
        <strain evidence="3 4">SP4</strain>
        <plasmid evidence="4">Plasmid 1</plasmid>
    </source>
</reference>
<dbReference type="EMBL" id="CP003930">
    <property type="protein sequence ID" value="AGB39788.1"/>
    <property type="molecule type" value="Genomic_DNA"/>
</dbReference>
<dbReference type="Pfam" id="PF09339">
    <property type="entry name" value="HTH_IclR"/>
    <property type="match status" value="1"/>
</dbReference>
<gene>
    <name evidence="3" type="ORF">Natoc_4368</name>
</gene>
<dbReference type="Gene3D" id="1.10.10.10">
    <property type="entry name" value="Winged helix-like DNA-binding domain superfamily/Winged helix DNA-binding domain"/>
    <property type="match status" value="1"/>
</dbReference>
<proteinExistence type="predicted"/>
<keyword evidence="4" id="KW-1185">Reference proteome</keyword>
<sequence>MEREHPYVTEYMDRSMVKDRDEESGQYTETVTDEEIAEFVRNSNGLTTSEVADEFDYERPTAYRRLKSLEESGDVQSRKIGNSLLWESSE</sequence>
<dbReference type="InterPro" id="IPR036390">
    <property type="entry name" value="WH_DNA-bd_sf"/>
</dbReference>
<dbReference type="HOGENOM" id="CLU_172270_0_0_2"/>
<evidence type="ECO:0000313" key="3">
    <source>
        <dbReference type="EMBL" id="AGB39788.1"/>
    </source>
</evidence>
<dbReference type="InterPro" id="IPR036388">
    <property type="entry name" value="WH-like_DNA-bd_sf"/>
</dbReference>
<dbReference type="GO" id="GO:0003677">
    <property type="term" value="F:DNA binding"/>
    <property type="evidence" value="ECO:0007669"/>
    <property type="project" value="InterPro"/>
</dbReference>
<evidence type="ECO:0000259" key="2">
    <source>
        <dbReference type="Pfam" id="PF09339"/>
    </source>
</evidence>
<dbReference type="InterPro" id="IPR005471">
    <property type="entry name" value="Tscrpt_reg_IclR_N"/>
</dbReference>
<geneLocation type="plasmid" evidence="3">
    <name>1</name>
</geneLocation>
<dbReference type="CDD" id="cd00090">
    <property type="entry name" value="HTH_ARSR"/>
    <property type="match status" value="1"/>
</dbReference>
<dbReference type="SUPFAM" id="SSF46785">
    <property type="entry name" value="Winged helix' DNA-binding domain"/>
    <property type="match status" value="1"/>
</dbReference>
<feature type="region of interest" description="Disordered" evidence="1">
    <location>
        <begin position="70"/>
        <end position="90"/>
    </location>
</feature>
<name>L0K6Q4_9EURY</name>
<accession>L0K6Q4</accession>
<keyword evidence="3" id="KW-0614">Plasmid</keyword>